<evidence type="ECO:0000256" key="3">
    <source>
        <dbReference type="ARBA" id="ARBA00022692"/>
    </source>
</evidence>
<dbReference type="KEGG" id="scn:Solca_4252"/>
<feature type="transmembrane region" description="Helical" evidence="6">
    <location>
        <begin position="41"/>
        <end position="60"/>
    </location>
</feature>
<feature type="transmembrane region" description="Helical" evidence="6">
    <location>
        <begin position="394"/>
        <end position="414"/>
    </location>
</feature>
<comment type="subcellular location">
    <subcellularLocation>
        <location evidence="1">Cell membrane</location>
        <topology evidence="1">Multi-pass membrane protein</topology>
    </subcellularLocation>
</comment>
<dbReference type="InterPro" id="IPR050833">
    <property type="entry name" value="Poly_Biosynth_Transport"/>
</dbReference>
<feature type="transmembrane region" description="Helical" evidence="6">
    <location>
        <begin position="451"/>
        <end position="473"/>
    </location>
</feature>
<dbReference type="EMBL" id="CP003349">
    <property type="protein sequence ID" value="AFD09242.1"/>
    <property type="molecule type" value="Genomic_DNA"/>
</dbReference>
<dbReference type="InterPro" id="IPR002797">
    <property type="entry name" value="Polysacc_synth"/>
</dbReference>
<feature type="transmembrane region" description="Helical" evidence="6">
    <location>
        <begin position="12"/>
        <end position="29"/>
    </location>
</feature>
<dbReference type="GO" id="GO:0005886">
    <property type="term" value="C:plasma membrane"/>
    <property type="evidence" value="ECO:0007669"/>
    <property type="project" value="UniProtKB-SubCell"/>
</dbReference>
<dbReference type="PANTHER" id="PTHR30250">
    <property type="entry name" value="PST FAMILY PREDICTED COLANIC ACID TRANSPORTER"/>
    <property type="match status" value="1"/>
</dbReference>
<evidence type="ECO:0000313" key="7">
    <source>
        <dbReference type="EMBL" id="AFD09242.1"/>
    </source>
</evidence>
<organism evidence="7 8">
    <name type="scientific">Solitalea canadensis (strain ATCC 29591 / DSM 3403 / JCM 21819 / LMG 8368 / NBRC 15130 / NCIMB 12057 / USAM 9D)</name>
    <name type="common">Flexibacter canadensis</name>
    <dbReference type="NCBI Taxonomy" id="929556"/>
    <lineage>
        <taxon>Bacteria</taxon>
        <taxon>Pseudomonadati</taxon>
        <taxon>Bacteroidota</taxon>
        <taxon>Sphingobacteriia</taxon>
        <taxon>Sphingobacteriales</taxon>
        <taxon>Sphingobacteriaceae</taxon>
        <taxon>Solitalea</taxon>
    </lineage>
</organism>
<feature type="transmembrane region" description="Helical" evidence="6">
    <location>
        <begin position="221"/>
        <end position="242"/>
    </location>
</feature>
<evidence type="ECO:0000256" key="5">
    <source>
        <dbReference type="ARBA" id="ARBA00023136"/>
    </source>
</evidence>
<evidence type="ECO:0000256" key="4">
    <source>
        <dbReference type="ARBA" id="ARBA00022989"/>
    </source>
</evidence>
<feature type="transmembrane region" description="Helical" evidence="6">
    <location>
        <begin position="114"/>
        <end position="137"/>
    </location>
</feature>
<feature type="transmembrane region" description="Helical" evidence="6">
    <location>
        <begin position="81"/>
        <end position="108"/>
    </location>
</feature>
<dbReference type="HOGENOM" id="CLU_041533_1_0_10"/>
<dbReference type="eggNOG" id="COG2244">
    <property type="taxonomic scope" value="Bacteria"/>
</dbReference>
<keyword evidence="8" id="KW-1185">Reference proteome</keyword>
<feature type="transmembrane region" description="Helical" evidence="6">
    <location>
        <begin position="305"/>
        <end position="326"/>
    </location>
</feature>
<reference evidence="7" key="1">
    <citation type="submission" date="2012-02" db="EMBL/GenBank/DDBJ databases">
        <title>The complete genome of Solitalea canadensis DSM 3403.</title>
        <authorList>
            <consortium name="US DOE Joint Genome Institute (JGI-PGF)"/>
            <person name="Lucas S."/>
            <person name="Copeland A."/>
            <person name="Lapidus A."/>
            <person name="Glavina del Rio T."/>
            <person name="Dalin E."/>
            <person name="Tice H."/>
            <person name="Bruce D."/>
            <person name="Goodwin L."/>
            <person name="Pitluck S."/>
            <person name="Peters L."/>
            <person name="Ovchinnikova G."/>
            <person name="Lu M."/>
            <person name="Kyrpides N."/>
            <person name="Mavromatis K."/>
            <person name="Ivanova N."/>
            <person name="Brettin T."/>
            <person name="Detter J.C."/>
            <person name="Han C."/>
            <person name="Larimer F."/>
            <person name="Land M."/>
            <person name="Hauser L."/>
            <person name="Markowitz V."/>
            <person name="Cheng J.-F."/>
            <person name="Hugenholtz P."/>
            <person name="Woyke T."/>
            <person name="Wu D."/>
            <person name="Spring S."/>
            <person name="Schroeder M."/>
            <person name="Kopitz M."/>
            <person name="Brambilla E."/>
            <person name="Klenk H.-P."/>
            <person name="Eisen J.A."/>
        </authorList>
    </citation>
    <scope>NUCLEOTIDE SEQUENCE</scope>
    <source>
        <strain evidence="7">DSM 3403</strain>
    </source>
</reference>
<keyword evidence="4 6" id="KW-1133">Transmembrane helix</keyword>
<name>H8KM60_SOLCM</name>
<dbReference type="Pfam" id="PF01943">
    <property type="entry name" value="Polysacc_synt"/>
    <property type="match status" value="1"/>
</dbReference>
<sequence>MGIIQKQTIKGTIYSYLGVVVGFVTTIFLRPRCLSTEENGILELLLSYSAIIVQVASLGFQAASVRFFPYFRSDHKNHHGFLFLSSAVSLVGFSVCLIGITLFGNFFWGTSESYSIIFSNYGITLWGLAFFLLFFGVLDNYNRALYDTVTGTALREFYQKFFVALSMVLLIVFTVDFNHFIYIWLIANMLPTLILTIKLARDKQLNFTPDLNFPDKGLVKGMVSFSSFAVISGFTTMIIQYIDKIMIGNLLGLSETGTYGITVYFATVIAMPARVMYRIAGTVLADKWKDNDMAGILSVYRKSCINQLLIGLLLFIGIWANINNVFHLLPPQYAAGKYVILFMGLGSLFDMVTGVNGVILATSKYFRFDTYFFVALIGVIIGANYLFIPRYGLAGAAIAAASGTFLFNLFRYIFVWVKFGLQPYSWKNLAILIIGMAVLALNYLLPALPNFIADIIVRSTLITILYVGAIYWLKLSPEMNELIDKFLVRSLKS</sequence>
<keyword evidence="3 6" id="KW-0812">Transmembrane</keyword>
<evidence type="ECO:0000256" key="6">
    <source>
        <dbReference type="SAM" id="Phobius"/>
    </source>
</evidence>
<protein>
    <submittedName>
        <fullName evidence="7">Membrane protein involved in the export of O-antigen and teichoic acid</fullName>
    </submittedName>
</protein>
<dbReference type="RefSeq" id="WP_014682464.1">
    <property type="nucleotide sequence ID" value="NC_017770.1"/>
</dbReference>
<feature type="transmembrane region" description="Helical" evidence="6">
    <location>
        <begin position="157"/>
        <end position="175"/>
    </location>
</feature>
<evidence type="ECO:0000256" key="2">
    <source>
        <dbReference type="ARBA" id="ARBA00022475"/>
    </source>
</evidence>
<keyword evidence="2" id="KW-1003">Cell membrane</keyword>
<feature type="transmembrane region" description="Helical" evidence="6">
    <location>
        <begin position="181"/>
        <end position="200"/>
    </location>
</feature>
<evidence type="ECO:0000313" key="8">
    <source>
        <dbReference type="Proteomes" id="UP000007590"/>
    </source>
</evidence>
<dbReference type="STRING" id="929556.Solca_4252"/>
<keyword evidence="5 6" id="KW-0472">Membrane</keyword>
<dbReference type="PANTHER" id="PTHR30250:SF11">
    <property type="entry name" value="O-ANTIGEN TRANSPORTER-RELATED"/>
    <property type="match status" value="1"/>
</dbReference>
<feature type="transmembrane region" description="Helical" evidence="6">
    <location>
        <begin position="262"/>
        <end position="284"/>
    </location>
</feature>
<feature type="transmembrane region" description="Helical" evidence="6">
    <location>
        <begin position="371"/>
        <end position="388"/>
    </location>
</feature>
<dbReference type="AlphaFoldDB" id="H8KM60"/>
<feature type="transmembrane region" description="Helical" evidence="6">
    <location>
        <begin position="426"/>
        <end position="445"/>
    </location>
</feature>
<gene>
    <name evidence="7" type="ordered locus">Solca_4252</name>
</gene>
<feature type="transmembrane region" description="Helical" evidence="6">
    <location>
        <begin position="338"/>
        <end position="359"/>
    </location>
</feature>
<accession>H8KM60</accession>
<proteinExistence type="predicted"/>
<dbReference type="OrthoDB" id="88014at2"/>
<dbReference type="Proteomes" id="UP000007590">
    <property type="component" value="Chromosome"/>
</dbReference>
<evidence type="ECO:0000256" key="1">
    <source>
        <dbReference type="ARBA" id="ARBA00004651"/>
    </source>
</evidence>